<gene>
    <name evidence="2" type="ORF">CYJ76_02785</name>
</gene>
<dbReference type="Proteomes" id="UP000234206">
    <property type="component" value="Unassembled WGS sequence"/>
</dbReference>
<protein>
    <submittedName>
        <fullName evidence="2">Uncharacterized protein</fullName>
    </submittedName>
</protein>
<dbReference type="EMBL" id="PKIZ01000003">
    <property type="protein sequence ID" value="PKZ42494.1"/>
    <property type="molecule type" value="Genomic_DNA"/>
</dbReference>
<proteinExistence type="predicted"/>
<keyword evidence="1" id="KW-0472">Membrane</keyword>
<sequence>MWLSGRSAGAAGAAVALALVAMSISWGQAVHVDLVHPRMVRFWEVLAVLTAVATAAAWAPAHRLWEVTGHPRLRGWALVPCLVVALVAVAVPRLAKVLAGWWPESVRDAVSQAPGQAVHLIVYPGVVEQSVGAGLTAAGIALACIGLLGRWVGSVLAVALAAALVVCQALVGDVGLPWAVDASTPHPASMPAAWGVWAAGTAVWVWRTTRPTLVGLDA</sequence>
<feature type="transmembrane region" description="Helical" evidence="1">
    <location>
        <begin position="188"/>
        <end position="206"/>
    </location>
</feature>
<dbReference type="AlphaFoldDB" id="A0A2I1PD13"/>
<keyword evidence="3" id="KW-1185">Reference proteome</keyword>
<comment type="caution">
    <text evidence="2">The sequence shown here is derived from an EMBL/GenBank/DDBJ whole genome shotgun (WGS) entry which is preliminary data.</text>
</comment>
<keyword evidence="1" id="KW-1133">Transmembrane helix</keyword>
<feature type="transmembrane region" description="Helical" evidence="1">
    <location>
        <begin position="130"/>
        <end position="148"/>
    </location>
</feature>
<evidence type="ECO:0000313" key="2">
    <source>
        <dbReference type="EMBL" id="PKZ42494.1"/>
    </source>
</evidence>
<keyword evidence="1" id="KW-0812">Transmembrane</keyword>
<accession>A0A2I1PD13</accession>
<feature type="transmembrane region" description="Helical" evidence="1">
    <location>
        <begin position="155"/>
        <end position="176"/>
    </location>
</feature>
<feature type="transmembrane region" description="Helical" evidence="1">
    <location>
        <begin position="39"/>
        <end position="61"/>
    </location>
</feature>
<evidence type="ECO:0000313" key="3">
    <source>
        <dbReference type="Proteomes" id="UP000234206"/>
    </source>
</evidence>
<evidence type="ECO:0000256" key="1">
    <source>
        <dbReference type="SAM" id="Phobius"/>
    </source>
</evidence>
<reference evidence="2 3" key="1">
    <citation type="submission" date="2017-12" db="EMBL/GenBank/DDBJ databases">
        <title>Phylogenetic diversity of female urinary microbiome.</title>
        <authorList>
            <person name="Thomas-White K."/>
            <person name="Wolfe A.J."/>
        </authorList>
    </citation>
    <scope>NUCLEOTIDE SEQUENCE [LARGE SCALE GENOMIC DNA]</scope>
    <source>
        <strain evidence="2 3">UMB1298</strain>
    </source>
</reference>
<organism evidence="2 3">
    <name type="scientific">Kytococcus schroeteri</name>
    <dbReference type="NCBI Taxonomy" id="138300"/>
    <lineage>
        <taxon>Bacteria</taxon>
        <taxon>Bacillati</taxon>
        <taxon>Actinomycetota</taxon>
        <taxon>Actinomycetes</taxon>
        <taxon>Micrococcales</taxon>
        <taxon>Kytococcaceae</taxon>
        <taxon>Kytococcus</taxon>
    </lineage>
</organism>
<feature type="transmembrane region" description="Helical" evidence="1">
    <location>
        <begin position="73"/>
        <end position="95"/>
    </location>
</feature>
<name>A0A2I1PD13_9MICO</name>